<dbReference type="GeneID" id="95571806"/>
<comment type="caution">
    <text evidence="1">The sequence shown here is derived from an EMBL/GenBank/DDBJ whole genome shotgun (WGS) entry which is preliminary data.</text>
</comment>
<dbReference type="eggNOG" id="ENOG5031ZSV">
    <property type="taxonomic scope" value="Bacteria"/>
</dbReference>
<gene>
    <name evidence="1" type="ORF">VISI1226_01460</name>
</gene>
<dbReference type="RefSeq" id="WP_008075976.1">
    <property type="nucleotide sequence ID" value="NZ_AEVT01000056.1"/>
</dbReference>
<accession>E8M5F8</accession>
<dbReference type="Proteomes" id="UP000006228">
    <property type="component" value="Unassembled WGS sequence"/>
</dbReference>
<name>E8M5F8_PHOS4</name>
<dbReference type="EMBL" id="AEVT01000056">
    <property type="protein sequence ID" value="EGA70751.1"/>
    <property type="molecule type" value="Genomic_DNA"/>
</dbReference>
<reference evidence="1 2" key="1">
    <citation type="journal article" date="2012" name="Int. J. Syst. Evol. Microbiol.">
        <title>Vibrio caribbeanicus sp. nov., isolated from the marine sponge Scleritoderma cyanea.</title>
        <authorList>
            <person name="Hoffmann M."/>
            <person name="Monday S.R."/>
            <person name="Allard M.W."/>
            <person name="Strain E.A."/>
            <person name="Whittaker P."/>
            <person name="Naum M."/>
            <person name="McCarthy P.J."/>
            <person name="Lopez J.V."/>
            <person name="Fischer M."/>
            <person name="Brown E.W."/>
        </authorList>
    </citation>
    <scope>NUCLEOTIDE SEQUENCE [LARGE SCALE GENOMIC DNA]</scope>
    <source>
        <strain evidence="2">DSMZ 21326</strain>
    </source>
</reference>
<dbReference type="AlphaFoldDB" id="E8M5F8"/>
<protein>
    <submittedName>
        <fullName evidence="1">Uncharacterized protein</fullName>
    </submittedName>
</protein>
<evidence type="ECO:0000313" key="2">
    <source>
        <dbReference type="Proteomes" id="UP000006228"/>
    </source>
</evidence>
<sequence>MSDQTLNEECLELLDAMEIGIELSDYEQSIEELAEEIFTK</sequence>
<organism evidence="1 2">
    <name type="scientific">Vibrio sinaloensis DSM 21326</name>
    <dbReference type="NCBI Taxonomy" id="945550"/>
    <lineage>
        <taxon>Bacteria</taxon>
        <taxon>Pseudomonadati</taxon>
        <taxon>Pseudomonadota</taxon>
        <taxon>Gammaproteobacteria</taxon>
        <taxon>Vibrionales</taxon>
        <taxon>Vibrionaceae</taxon>
        <taxon>Vibrio</taxon>
        <taxon>Vibrio oreintalis group</taxon>
    </lineage>
</organism>
<evidence type="ECO:0000313" key="1">
    <source>
        <dbReference type="EMBL" id="EGA70751.1"/>
    </source>
</evidence>
<proteinExistence type="predicted"/>